<feature type="compositionally biased region" description="Acidic residues" evidence="2">
    <location>
        <begin position="212"/>
        <end position="225"/>
    </location>
</feature>
<name>S4PXX3_9NEOP</name>
<keyword evidence="1" id="KW-0175">Coiled coil</keyword>
<feature type="compositionally biased region" description="Basic and acidic residues" evidence="2">
    <location>
        <begin position="310"/>
        <end position="319"/>
    </location>
</feature>
<accession>S4PXX3</accession>
<feature type="compositionally biased region" description="Polar residues" evidence="2">
    <location>
        <begin position="320"/>
        <end position="331"/>
    </location>
</feature>
<protein>
    <submittedName>
        <fullName evidence="3">Chromosome-associated kinesin KIF4</fullName>
    </submittedName>
</protein>
<reference evidence="3" key="1">
    <citation type="journal article" date="2013" name="BMC Genomics">
        <title>Unscrambling butterfly oogenesis.</title>
        <authorList>
            <person name="Carter J.M."/>
            <person name="Baker S.C."/>
            <person name="Pink R."/>
            <person name="Carter D.R."/>
            <person name="Collins A."/>
            <person name="Tomlin J."/>
            <person name="Gibbs M."/>
            <person name="Breuker C.J."/>
        </authorList>
    </citation>
    <scope>NUCLEOTIDE SEQUENCE</scope>
    <source>
        <tissue evidence="3">Ovary</tissue>
    </source>
</reference>
<feature type="region of interest" description="Disordered" evidence="2">
    <location>
        <begin position="309"/>
        <end position="331"/>
    </location>
</feature>
<proteinExistence type="predicted"/>
<feature type="coiled-coil region" evidence="1">
    <location>
        <begin position="156"/>
        <end position="204"/>
    </location>
</feature>
<evidence type="ECO:0000313" key="3">
    <source>
        <dbReference type="EMBL" id="JAA88272.1"/>
    </source>
</evidence>
<feature type="region of interest" description="Disordered" evidence="2">
    <location>
        <begin position="211"/>
        <end position="230"/>
    </location>
</feature>
<dbReference type="AlphaFoldDB" id="S4PXX3"/>
<reference evidence="3" key="2">
    <citation type="submission" date="2013-05" db="EMBL/GenBank/DDBJ databases">
        <authorList>
            <person name="Carter J.-M."/>
            <person name="Baker S.C."/>
            <person name="Pink R."/>
            <person name="Carter D.R.F."/>
            <person name="Collins A."/>
            <person name="Tomlin J."/>
            <person name="Gibbs M."/>
            <person name="Breuker C.J."/>
        </authorList>
    </citation>
    <scope>NUCLEOTIDE SEQUENCE</scope>
    <source>
        <tissue evidence="3">Ovary</tissue>
    </source>
</reference>
<dbReference type="EMBL" id="GAIX01004288">
    <property type="protein sequence ID" value="JAA88272.1"/>
    <property type="molecule type" value="Transcribed_RNA"/>
</dbReference>
<organism evidence="3">
    <name type="scientific">Pararge aegeria</name>
    <name type="common">speckled wood butterfly</name>
    <dbReference type="NCBI Taxonomy" id="116150"/>
    <lineage>
        <taxon>Eukaryota</taxon>
        <taxon>Metazoa</taxon>
        <taxon>Ecdysozoa</taxon>
        <taxon>Arthropoda</taxon>
        <taxon>Hexapoda</taxon>
        <taxon>Insecta</taxon>
        <taxon>Pterygota</taxon>
        <taxon>Neoptera</taxon>
        <taxon>Endopterygota</taxon>
        <taxon>Lepidoptera</taxon>
        <taxon>Glossata</taxon>
        <taxon>Ditrysia</taxon>
        <taxon>Papilionoidea</taxon>
        <taxon>Nymphalidae</taxon>
        <taxon>Satyrinae</taxon>
        <taxon>Satyrini</taxon>
        <taxon>Parargina</taxon>
        <taxon>Pararge</taxon>
    </lineage>
</organism>
<sequence length="369" mass="42783">MEYRAWITKQIETLHNKSDDEVNRNKIAELEVDLALRKAQISDLQQKILTADQENKSRTQWDNIQSMMESKVALKCMFELLVEAKRELSNQSEKGYQARYEEIKESYDRLMVDFENCKIEYDQRLASMKSENEQKISALVALQRGMVGRGDRSEACKHLQNMIQVQQDRLETVEQENKKLVDELEELRNANKNVKKRSKKENDVVKKIEYIPTDEEEEDDEDNDKDPDWRATPLFKRIQAHRSRLTMNFTQADTTVDTTTTRAVKRGSDGSPHCTCRGQCSTKMCGCVKSDKGCDSTCRCQPQLCKNRRTSSDTEDKENNPSSTTGYSSETSPLAFFDKRDEFNSTYVKKKKTFFFPDDEVEAAVKIDF</sequence>
<evidence type="ECO:0000256" key="2">
    <source>
        <dbReference type="SAM" id="MobiDB-lite"/>
    </source>
</evidence>
<evidence type="ECO:0000256" key="1">
    <source>
        <dbReference type="SAM" id="Coils"/>
    </source>
</evidence>